<reference evidence="3 4" key="1">
    <citation type="submission" date="2021-06" db="EMBL/GenBank/DDBJ databases">
        <title>Caerostris darwini draft genome.</title>
        <authorList>
            <person name="Kono N."/>
            <person name="Arakawa K."/>
        </authorList>
    </citation>
    <scope>NUCLEOTIDE SEQUENCE [LARGE SCALE GENOMIC DNA]</scope>
</reference>
<feature type="chain" id="PRO_5043629808" evidence="2">
    <location>
        <begin position="21"/>
        <end position="105"/>
    </location>
</feature>
<evidence type="ECO:0000256" key="1">
    <source>
        <dbReference type="SAM" id="MobiDB-lite"/>
    </source>
</evidence>
<dbReference type="EMBL" id="BPLQ01014939">
    <property type="protein sequence ID" value="GIY84552.1"/>
    <property type="molecule type" value="Genomic_DNA"/>
</dbReference>
<keyword evidence="4" id="KW-1185">Reference proteome</keyword>
<keyword evidence="2" id="KW-0732">Signal</keyword>
<feature type="region of interest" description="Disordered" evidence="1">
    <location>
        <begin position="74"/>
        <end position="105"/>
    </location>
</feature>
<name>A0AAV4WPD2_9ARAC</name>
<organism evidence="3 4">
    <name type="scientific">Caerostris darwini</name>
    <dbReference type="NCBI Taxonomy" id="1538125"/>
    <lineage>
        <taxon>Eukaryota</taxon>
        <taxon>Metazoa</taxon>
        <taxon>Ecdysozoa</taxon>
        <taxon>Arthropoda</taxon>
        <taxon>Chelicerata</taxon>
        <taxon>Arachnida</taxon>
        <taxon>Araneae</taxon>
        <taxon>Araneomorphae</taxon>
        <taxon>Entelegynae</taxon>
        <taxon>Araneoidea</taxon>
        <taxon>Araneidae</taxon>
        <taxon>Caerostris</taxon>
    </lineage>
</organism>
<dbReference type="Proteomes" id="UP001054837">
    <property type="component" value="Unassembled WGS sequence"/>
</dbReference>
<proteinExistence type="predicted"/>
<accession>A0AAV4WPD2</accession>
<comment type="caution">
    <text evidence="3">The sequence shown here is derived from an EMBL/GenBank/DDBJ whole genome shotgun (WGS) entry which is preliminary data.</text>
</comment>
<evidence type="ECO:0000256" key="2">
    <source>
        <dbReference type="SAM" id="SignalP"/>
    </source>
</evidence>
<gene>
    <name evidence="3" type="ORF">CDAR_168881</name>
</gene>
<dbReference type="AlphaFoldDB" id="A0AAV4WPD2"/>
<evidence type="ECO:0000313" key="4">
    <source>
        <dbReference type="Proteomes" id="UP001054837"/>
    </source>
</evidence>
<evidence type="ECO:0000313" key="3">
    <source>
        <dbReference type="EMBL" id="GIY84552.1"/>
    </source>
</evidence>
<sequence length="105" mass="11858">MEHNVKSVLDFNACVLLVLALKYDFSRLFGEKCVSITQDVYYVVNVGSFDRESHRSLPPSTLLSVGRRWRKPRLDLSTPSLPPFEKGVKVGGQERKGSGYEARVK</sequence>
<feature type="signal peptide" evidence="2">
    <location>
        <begin position="1"/>
        <end position="20"/>
    </location>
</feature>
<protein>
    <submittedName>
        <fullName evidence="3">Uncharacterized protein</fullName>
    </submittedName>
</protein>
<feature type="compositionally biased region" description="Basic and acidic residues" evidence="1">
    <location>
        <begin position="86"/>
        <end position="105"/>
    </location>
</feature>